<evidence type="ECO:0000256" key="1">
    <source>
        <dbReference type="ARBA" id="ARBA00006545"/>
    </source>
</evidence>
<dbReference type="EMBL" id="MPUH01000219">
    <property type="protein sequence ID" value="OMJ86004.1"/>
    <property type="molecule type" value="Genomic_DNA"/>
</dbReference>
<feature type="coiled-coil region" evidence="3">
    <location>
        <begin position="396"/>
        <end position="430"/>
    </location>
</feature>
<keyword evidence="2" id="KW-0813">Transport</keyword>
<keyword evidence="6" id="KW-1185">Reference proteome</keyword>
<keyword evidence="3" id="KW-0175">Coiled coil</keyword>
<protein>
    <recommendedName>
        <fullName evidence="4">Chorein N-terminal domain-containing protein</fullName>
    </recommendedName>
</protein>
<dbReference type="InterPro" id="IPR026847">
    <property type="entry name" value="VPS13"/>
</dbReference>
<proteinExistence type="inferred from homology"/>
<accession>A0A1R2CAG7</accession>
<evidence type="ECO:0000313" key="6">
    <source>
        <dbReference type="Proteomes" id="UP000187209"/>
    </source>
</evidence>
<dbReference type="OrthoDB" id="286316at2759"/>
<evidence type="ECO:0000256" key="2">
    <source>
        <dbReference type="ARBA" id="ARBA00022448"/>
    </source>
</evidence>
<name>A0A1R2CAG7_9CILI</name>
<evidence type="ECO:0000256" key="3">
    <source>
        <dbReference type="SAM" id="Coils"/>
    </source>
</evidence>
<dbReference type="InterPro" id="IPR026854">
    <property type="entry name" value="VPS13_N"/>
</dbReference>
<feature type="domain" description="Chorein N-terminal" evidence="4">
    <location>
        <begin position="3"/>
        <end position="290"/>
    </location>
</feature>
<dbReference type="GO" id="GO:0045053">
    <property type="term" value="P:protein retention in Golgi apparatus"/>
    <property type="evidence" value="ECO:0007669"/>
    <property type="project" value="TreeGrafter"/>
</dbReference>
<comment type="caution">
    <text evidence="5">The sequence shown here is derived from an EMBL/GenBank/DDBJ whole genome shotgun (WGS) entry which is preliminary data.</text>
</comment>
<dbReference type="GO" id="GO:0006623">
    <property type="term" value="P:protein targeting to vacuole"/>
    <property type="evidence" value="ECO:0007669"/>
    <property type="project" value="TreeGrafter"/>
</dbReference>
<evidence type="ECO:0000313" key="5">
    <source>
        <dbReference type="EMBL" id="OMJ86004.1"/>
    </source>
</evidence>
<dbReference type="PANTHER" id="PTHR16166">
    <property type="entry name" value="VACUOLAR PROTEIN SORTING-ASSOCIATED PROTEIN VPS13"/>
    <property type="match status" value="1"/>
</dbReference>
<dbReference type="PANTHER" id="PTHR16166:SF93">
    <property type="entry name" value="INTERMEMBRANE LIPID TRANSFER PROTEIN VPS13"/>
    <property type="match status" value="1"/>
</dbReference>
<evidence type="ECO:0000259" key="4">
    <source>
        <dbReference type="Pfam" id="PF12624"/>
    </source>
</evidence>
<dbReference type="Pfam" id="PF12624">
    <property type="entry name" value="VPS13_N"/>
    <property type="match status" value="1"/>
</dbReference>
<gene>
    <name evidence="5" type="ORF">SteCoe_12572</name>
</gene>
<organism evidence="5 6">
    <name type="scientific">Stentor coeruleus</name>
    <dbReference type="NCBI Taxonomy" id="5963"/>
    <lineage>
        <taxon>Eukaryota</taxon>
        <taxon>Sar</taxon>
        <taxon>Alveolata</taxon>
        <taxon>Ciliophora</taxon>
        <taxon>Postciliodesmatophora</taxon>
        <taxon>Heterotrichea</taxon>
        <taxon>Heterotrichida</taxon>
        <taxon>Stentoridae</taxon>
        <taxon>Stentor</taxon>
    </lineage>
</organism>
<reference evidence="5 6" key="1">
    <citation type="submission" date="2016-11" db="EMBL/GenBank/DDBJ databases">
        <title>The macronuclear genome of Stentor coeruleus: a giant cell with tiny introns.</title>
        <authorList>
            <person name="Slabodnick M."/>
            <person name="Ruby J.G."/>
            <person name="Reiff S.B."/>
            <person name="Swart E.C."/>
            <person name="Gosai S."/>
            <person name="Prabakaran S."/>
            <person name="Witkowska E."/>
            <person name="Larue G.E."/>
            <person name="Fisher S."/>
            <person name="Freeman R.M."/>
            <person name="Gunawardena J."/>
            <person name="Chu W."/>
            <person name="Stover N.A."/>
            <person name="Gregory B.D."/>
            <person name="Nowacki M."/>
            <person name="Derisi J."/>
            <person name="Roy S.W."/>
            <person name="Marshall W.F."/>
            <person name="Sood P."/>
        </authorList>
    </citation>
    <scope>NUCLEOTIDE SEQUENCE [LARGE SCALE GENOMIC DNA]</scope>
    <source>
        <strain evidence="5">WM001</strain>
    </source>
</reference>
<comment type="similarity">
    <text evidence="1">Belongs to the VPS13 family.</text>
</comment>
<dbReference type="Proteomes" id="UP000187209">
    <property type="component" value="Unassembled WGS sequence"/>
</dbReference>
<sequence length="2219" mass="252282">MNGAVASVLNKVLGDWIENLNSENLNLSVFSGDILLENLNLKASAFDNLGLPFRLSYGYVGKISANIPWTSLAKSPLRIQISNIHMCLSPIPTEDWKEDFEISRHFSNKLTKLRQLEAISDSEIETKTQGFVEKLVGKVVHNLQIDIKNVYIRYSDSISSTSKFAFGIVLDELKAVTCDELWNENFIEESSVMYKLVEVKNFRVFMDYNLSGEAESRNIAEEEFKKEVEHRFLLPKTSLRLQATVNKKSGDFSMPQVGLEMETSAFVLNLDTIQLSHLLKTGNFLSLFEKFQKGIVGNIREEPFTQEEAEKYRSLYIENKTPKKRKDKQDEIIKNLESFEKLKDWDGILQQRKIADKEFELAQQESLVQEELKSASAPVSSSYFSGFFSRKPNISEEEKKDKIDKIKMKLKKINEEREKLTNEVESWVSDVEVFVDFPSNFIKFYFKFFMVELSLIIGQGDTRFIAYNLKKLKCEVHVSKEFFICKAGISGSELMDLENSSAFPYIIRSKGYELDVTNKGGLSIGLMSSGEVEMVVKLRTILKTIDSIKDACESQIDYSQYTQNATENTKKYITQGERYISEVMTSGIKTSLKLNIHLEAPNIIVPLNPENPESQQLIIDFGSIILSNSPQTIDTTTYDKYIFRLRNFEIFTTSSSNLNNRNCIMKPITIDVILYNILTENSQVPAFILEIVFYQISIFLEDSTLSFLLSLKKSILQELSSISKPPPLDPDLLKTNEEIQISLMTKFIFKIQNININLILNSNDLATAEISDIGIEVLIKSKKNIQCDFHLGFIELRDNRQGVKINKIICNPILQPADDEFADAVEELKQFSGKVLYDGTTCVDFLLNDLRICVPAEFCGKLQEFTKEVTKGHDFLDESLKIKEKDIKKDEPLEVSSGLIKIKAEMSNITILLPLDATRLDKRVGMFNVSISLDFSSEKTAEDNKYLAYSETAIVNFKKITSVVGLFANNMVKNTHQKTENLFMPTQFELKYNKFLESNNFASSIDFTLDKIAIDAGFRDLDFFQKLTETWKALQVPTPTSQTELKPPSIPIKLNLTSSSISIKFTDDTLIKPVPLIFACISKFDLSANINGKEISFKVFSKLYIQCYYFKDFRLITEALIEEWEFNAKFLQKEKEVPYDFQLYSDKFLNINISENMLGTLARLVKKFSLDPEFWAKEIKDERDDDFVYVVNELGEDIVVSCPDENHKIVEKNKRFSVKNTGESREKFVSHFILQADNSNQVYIEITGCTKEFTIKRNNNYVSCLLQLQENTEEITFILRTETELLNLTDKFFEVSSSFVKLKLPPMERINLPLSFYDQEMKVLSDSGPSVFTGSFIFSGGHYNIEKLSMKDEQNFLHLIYVFVPSFYIQNLLPCPLVLYHQPMTSLRVTVLPGESKELPVNPRSLGKIQMSLTLDSPMPTAWIDLTTSSCKIELPANHNKIMLDTIEYDIFSKLPNFIPISRNINCKLFQVYSRYIVINRTNLNLEFKKNLQVEKSSMCFVRARRDKIRIRAQVGNKYSGYSKEINTNTVGVSGCLNMESARALNVEEILLGVQILSSPLPLVKSKLIVISPRFTVSNRTSRNLYIRQLIDGKPGNIVTRIVGENMPYQLENSYQSKVVQISTNSKHWSNGFNLEEITDFQVSLESLVEERLNSTQWYLPNNTNDYRTFVQVSISSEDQSTISLLIRDPSHPEFTIANNTEFPLILSRDKYTFTIPPGVELPWADSTSVTIRKDRQEITYSLLKVKRKKKSFFDIAAEVRISGVTRRLELGKKKEIPEKNVWESSSQVKFMLSGIGISLFTKEPKELFFFSIFNIFVWVKITEGHGQSKLKTDIKIGKIQLDNMDKEDTQYAVMFTGTDDTETPFFQSKLRRLSTESFTRFPWAEVNFQELQVQLNQEVLYKIIDFVGKIKDTFLDQAEYTPVGGKTLIEAFPELSPELQLIENKPKSSMKIYMNYLRLYTLKINVSFKVQSKKFEFQLDPRQAFGVRSAAVGLVSSFVNITDSPLVFTQILITDSFQTPLKLADTLIQNYKQQGIRQVYRLLGSSDMLGNPIRLMNKLGTGVFEFISEPVKGVLQGPKEFKDGVKIGVKSLVSNIVGGGFQTVSTITGSLYNVVNKVKGAEQKDLSGEKLGGSILGGLKDIGKGVTGIFSKPLSGLKNEGGTGFLKGIGTGFMGAVTAPISAGLRISSGLTSEVSSAVSVKRPDVNRIREPKALRSK</sequence>